<dbReference type="PANTHER" id="PTHR12558:SF13">
    <property type="entry name" value="CELL DIVISION CYCLE PROTEIN 27 HOMOLOG"/>
    <property type="match status" value="1"/>
</dbReference>
<comment type="caution">
    <text evidence="1">The sequence shown here is derived from an EMBL/GenBank/DDBJ whole genome shotgun (WGS) entry which is preliminary data.</text>
</comment>
<dbReference type="PANTHER" id="PTHR12558">
    <property type="entry name" value="CELL DIVISION CYCLE 16,23,27"/>
    <property type="match status" value="1"/>
</dbReference>
<name>A0A645A4M0_9ZZZZ</name>
<organism evidence="1">
    <name type="scientific">bioreactor metagenome</name>
    <dbReference type="NCBI Taxonomy" id="1076179"/>
    <lineage>
        <taxon>unclassified sequences</taxon>
        <taxon>metagenomes</taxon>
        <taxon>ecological metagenomes</taxon>
    </lineage>
</organism>
<dbReference type="PROSITE" id="PS50005">
    <property type="entry name" value="TPR"/>
    <property type="match status" value="1"/>
</dbReference>
<protein>
    <recommendedName>
        <fullName evidence="2">Beta-barrel assembly-enhancing protease</fullName>
    </recommendedName>
</protein>
<reference evidence="1" key="1">
    <citation type="submission" date="2019-08" db="EMBL/GenBank/DDBJ databases">
        <authorList>
            <person name="Kucharzyk K."/>
            <person name="Murdoch R.W."/>
            <person name="Higgins S."/>
            <person name="Loffler F."/>
        </authorList>
    </citation>
    <scope>NUCLEOTIDE SEQUENCE</scope>
</reference>
<evidence type="ECO:0000313" key="1">
    <source>
        <dbReference type="EMBL" id="MPM47876.1"/>
    </source>
</evidence>
<sequence>MAFDKARTLDPENGIAWALHGEAIQHVGESGFNDLSKAVELAPRSDIVNGLMAVYYRRQQKYELAIKYLYSASESNPNEPTWQVEIGNTLALQGQLSDALIHFQVATLMDASNPVPWRALASFCVSYNYLVDSVGVEAARKALLLNPGSGSALDLMGSVYLVMGDLDSSERFLLQAEQALPGRAEILYHLGQLYLQKGDKATAFTYLRQAAEATTDTRIREAANRLIQTNGGE</sequence>
<dbReference type="SUPFAM" id="SSF48452">
    <property type="entry name" value="TPR-like"/>
    <property type="match status" value="1"/>
</dbReference>
<proteinExistence type="predicted"/>
<dbReference type="Pfam" id="PF13432">
    <property type="entry name" value="TPR_16"/>
    <property type="match status" value="2"/>
</dbReference>
<gene>
    <name evidence="1" type="ORF">SDC9_94597</name>
</gene>
<evidence type="ECO:0008006" key="2">
    <source>
        <dbReference type="Google" id="ProtNLM"/>
    </source>
</evidence>
<dbReference type="SMART" id="SM00028">
    <property type="entry name" value="TPR"/>
    <property type="match status" value="4"/>
</dbReference>
<dbReference type="InterPro" id="IPR011990">
    <property type="entry name" value="TPR-like_helical_dom_sf"/>
</dbReference>
<dbReference type="AlphaFoldDB" id="A0A645A4M0"/>
<dbReference type="Gene3D" id="1.25.40.10">
    <property type="entry name" value="Tetratricopeptide repeat domain"/>
    <property type="match status" value="2"/>
</dbReference>
<dbReference type="InterPro" id="IPR019734">
    <property type="entry name" value="TPR_rpt"/>
</dbReference>
<dbReference type="EMBL" id="VSSQ01011858">
    <property type="protein sequence ID" value="MPM47876.1"/>
    <property type="molecule type" value="Genomic_DNA"/>
</dbReference>
<accession>A0A645A4M0</accession>